<dbReference type="InterPro" id="IPR036390">
    <property type="entry name" value="WH_DNA-bd_sf"/>
</dbReference>
<dbReference type="EMBL" id="QWVT01000040">
    <property type="protein sequence ID" value="RID82271.1"/>
    <property type="molecule type" value="Genomic_DNA"/>
</dbReference>
<accession>A0A398AXI1</accession>
<evidence type="ECO:0000256" key="3">
    <source>
        <dbReference type="ARBA" id="ARBA00023163"/>
    </source>
</evidence>
<protein>
    <submittedName>
        <fullName evidence="5">GntR family transcriptional regulator</fullName>
    </submittedName>
</protein>
<reference evidence="5 6" key="1">
    <citation type="submission" date="2018-08" db="EMBL/GenBank/DDBJ databases">
        <title>Bacillus jemisoniae sp. nov., Bacillus chryseoplanitiae sp. nov., Bacillus resnikiae sp. nov., and Bacillus frankliniae sp. nov., isolated from Viking spacecraft and associated surfaces.</title>
        <authorList>
            <person name="Seuylemezian A."/>
            <person name="Vaishampayan P."/>
        </authorList>
    </citation>
    <scope>NUCLEOTIDE SEQUENCE [LARGE SCALE GENOMIC DNA]</scope>
    <source>
        <strain evidence="5 6">JJ-247</strain>
    </source>
</reference>
<dbReference type="SUPFAM" id="SSF46785">
    <property type="entry name" value="Winged helix' DNA-binding domain"/>
    <property type="match status" value="1"/>
</dbReference>
<evidence type="ECO:0000259" key="4">
    <source>
        <dbReference type="PROSITE" id="PS50949"/>
    </source>
</evidence>
<sequence length="122" mass="13954">MGEEFQSSKPIYMQIVDRIIIDIVQGKQQPGDKLPSVREMAVQMGVNPNTIQRTYTELERMNVVETRRGQGTFVSENGELMEQIARSMQDELIGSFIQRMEEIGVGKTQVIALLQRYMGEEE</sequence>
<dbReference type="RefSeq" id="WP_119114578.1">
    <property type="nucleotide sequence ID" value="NZ_CBCSEO010000018.1"/>
</dbReference>
<dbReference type="PROSITE" id="PS50949">
    <property type="entry name" value="HTH_GNTR"/>
    <property type="match status" value="1"/>
</dbReference>
<dbReference type="PANTHER" id="PTHR38445:SF6">
    <property type="entry name" value="GNTR-FAMILY TRANSCRIPTIONAL REGULATOR"/>
    <property type="match status" value="1"/>
</dbReference>
<gene>
    <name evidence="5" type="ORF">D1970_19775</name>
</gene>
<evidence type="ECO:0000256" key="2">
    <source>
        <dbReference type="ARBA" id="ARBA00023125"/>
    </source>
</evidence>
<dbReference type="CDD" id="cd07377">
    <property type="entry name" value="WHTH_GntR"/>
    <property type="match status" value="1"/>
</dbReference>
<dbReference type="Proteomes" id="UP000265816">
    <property type="component" value="Unassembled WGS sequence"/>
</dbReference>
<dbReference type="PANTHER" id="PTHR38445">
    <property type="entry name" value="HTH-TYPE TRANSCRIPTIONAL REPRESSOR YTRA"/>
    <property type="match status" value="1"/>
</dbReference>
<dbReference type="Gene3D" id="1.10.10.10">
    <property type="entry name" value="Winged helix-like DNA-binding domain superfamily/Winged helix DNA-binding domain"/>
    <property type="match status" value="1"/>
</dbReference>
<evidence type="ECO:0000313" key="5">
    <source>
        <dbReference type="EMBL" id="RID82271.1"/>
    </source>
</evidence>
<keyword evidence="3" id="KW-0804">Transcription</keyword>
<organism evidence="5 6">
    <name type="scientific">Mesobacillus zeae</name>
    <dbReference type="NCBI Taxonomy" id="1917180"/>
    <lineage>
        <taxon>Bacteria</taxon>
        <taxon>Bacillati</taxon>
        <taxon>Bacillota</taxon>
        <taxon>Bacilli</taxon>
        <taxon>Bacillales</taxon>
        <taxon>Bacillaceae</taxon>
        <taxon>Mesobacillus</taxon>
    </lineage>
</organism>
<dbReference type="GO" id="GO:0003677">
    <property type="term" value="F:DNA binding"/>
    <property type="evidence" value="ECO:0007669"/>
    <property type="project" value="UniProtKB-KW"/>
</dbReference>
<evidence type="ECO:0000256" key="1">
    <source>
        <dbReference type="ARBA" id="ARBA00023015"/>
    </source>
</evidence>
<keyword evidence="1" id="KW-0805">Transcription regulation</keyword>
<name>A0A398AXI1_9BACI</name>
<feature type="domain" description="HTH gntR-type" evidence="4">
    <location>
        <begin position="9"/>
        <end position="77"/>
    </location>
</feature>
<dbReference type="AlphaFoldDB" id="A0A398AXI1"/>
<comment type="caution">
    <text evidence="5">The sequence shown here is derived from an EMBL/GenBank/DDBJ whole genome shotgun (WGS) entry which is preliminary data.</text>
</comment>
<dbReference type="InterPro" id="IPR036388">
    <property type="entry name" value="WH-like_DNA-bd_sf"/>
</dbReference>
<dbReference type="InterPro" id="IPR000524">
    <property type="entry name" value="Tscrpt_reg_HTH_GntR"/>
</dbReference>
<proteinExistence type="predicted"/>
<dbReference type="SMART" id="SM00345">
    <property type="entry name" value="HTH_GNTR"/>
    <property type="match status" value="1"/>
</dbReference>
<dbReference type="OrthoDB" id="362473at2"/>
<dbReference type="Pfam" id="PF00392">
    <property type="entry name" value="GntR"/>
    <property type="match status" value="1"/>
</dbReference>
<dbReference type="GO" id="GO:0003700">
    <property type="term" value="F:DNA-binding transcription factor activity"/>
    <property type="evidence" value="ECO:0007669"/>
    <property type="project" value="InterPro"/>
</dbReference>
<keyword evidence="6" id="KW-1185">Reference proteome</keyword>
<keyword evidence="2" id="KW-0238">DNA-binding</keyword>
<evidence type="ECO:0000313" key="6">
    <source>
        <dbReference type="Proteomes" id="UP000265816"/>
    </source>
</evidence>